<feature type="signal peptide" evidence="2">
    <location>
        <begin position="1"/>
        <end position="22"/>
    </location>
</feature>
<evidence type="ECO:0000256" key="1">
    <source>
        <dbReference type="SAM" id="Phobius"/>
    </source>
</evidence>
<dbReference type="EMBL" id="QEAN01000108">
    <property type="protein sequence ID" value="TPX47953.1"/>
    <property type="molecule type" value="Genomic_DNA"/>
</dbReference>
<evidence type="ECO:0000313" key="6">
    <source>
        <dbReference type="Proteomes" id="UP000320475"/>
    </source>
</evidence>
<keyword evidence="1" id="KW-1133">Transmembrane helix</keyword>
<evidence type="ECO:0000313" key="3">
    <source>
        <dbReference type="EMBL" id="TPX47953.1"/>
    </source>
</evidence>
<dbReference type="EMBL" id="QEAM01000034">
    <property type="protein sequence ID" value="TPX49409.1"/>
    <property type="molecule type" value="Genomic_DNA"/>
</dbReference>
<name>A0A507D8U2_9FUNG</name>
<feature type="chain" id="PRO_5036131029" evidence="2">
    <location>
        <begin position="23"/>
        <end position="237"/>
    </location>
</feature>
<comment type="caution">
    <text evidence="3">The sequence shown here is derived from an EMBL/GenBank/DDBJ whole genome shotgun (WGS) entry which is preliminary data.</text>
</comment>
<evidence type="ECO:0000313" key="5">
    <source>
        <dbReference type="Proteomes" id="UP000317494"/>
    </source>
</evidence>
<organism evidence="3 5">
    <name type="scientific">Synchytrium endobioticum</name>
    <dbReference type="NCBI Taxonomy" id="286115"/>
    <lineage>
        <taxon>Eukaryota</taxon>
        <taxon>Fungi</taxon>
        <taxon>Fungi incertae sedis</taxon>
        <taxon>Chytridiomycota</taxon>
        <taxon>Chytridiomycota incertae sedis</taxon>
        <taxon>Chytridiomycetes</taxon>
        <taxon>Synchytriales</taxon>
        <taxon>Synchytriaceae</taxon>
        <taxon>Synchytrium</taxon>
    </lineage>
</organism>
<dbReference type="AlphaFoldDB" id="A0A507D8U2"/>
<feature type="transmembrane region" description="Helical" evidence="1">
    <location>
        <begin position="193"/>
        <end position="216"/>
    </location>
</feature>
<keyword evidence="2" id="KW-0732">Signal</keyword>
<dbReference type="VEuPathDB" id="FungiDB:SeMB42_g03164"/>
<evidence type="ECO:0000256" key="2">
    <source>
        <dbReference type="SAM" id="SignalP"/>
    </source>
</evidence>
<protein>
    <submittedName>
        <fullName evidence="3">Uncharacterized protein</fullName>
    </submittedName>
</protein>
<accession>A0A507D8U2</accession>
<dbReference type="Proteomes" id="UP000317494">
    <property type="component" value="Unassembled WGS sequence"/>
</dbReference>
<reference evidence="5 6" key="1">
    <citation type="journal article" date="2019" name="Sci. Rep.">
        <title>Comparative genomics of chytrid fungi reveal insights into the obligate biotrophic and pathogenic lifestyle of Synchytrium endobioticum.</title>
        <authorList>
            <person name="van de Vossenberg B.T.L.H."/>
            <person name="Warris S."/>
            <person name="Nguyen H.D.T."/>
            <person name="van Gent-Pelzer M.P.E."/>
            <person name="Joly D.L."/>
            <person name="van de Geest H.C."/>
            <person name="Bonants P.J.M."/>
            <person name="Smith D.S."/>
            <person name="Levesque C.A."/>
            <person name="van der Lee T.A.J."/>
        </authorList>
    </citation>
    <scope>NUCLEOTIDE SEQUENCE [LARGE SCALE GENOMIC DNA]</scope>
    <source>
        <strain evidence="4 6">LEV6574</strain>
        <strain evidence="3 5">MB42</strain>
    </source>
</reference>
<dbReference type="CDD" id="cd12087">
    <property type="entry name" value="TM_EGFR-like"/>
    <property type="match status" value="1"/>
</dbReference>
<keyword evidence="1" id="KW-0472">Membrane</keyword>
<proteinExistence type="predicted"/>
<keyword evidence="1" id="KW-0812">Transmembrane</keyword>
<evidence type="ECO:0000313" key="4">
    <source>
        <dbReference type="EMBL" id="TPX49409.1"/>
    </source>
</evidence>
<gene>
    <name evidence="4" type="ORF">SeLEV6574_g01491</name>
    <name evidence="3" type="ORF">SeMB42_g03164</name>
</gene>
<sequence length="237" mass="25241">MKLNISLTIIALFAGLLALTDATVLYDRDLTLHSLASASSTSTTGTCANNTCSPAGAVDNFNDPDATAWISNPSPTCAQSEYFHADWNTTIGPVKLGVIRFQFGDRASNRATLSYVQPDGVLVPTTIGMVGNDTDHFYYFNMENAGLAPVATGVRITFTELVANNGLCYVSLLEIEGFATDGNLPSQKLSSGAIAGAVIGSIAGAVILGSASYFFYKRMHHKRVQQQVMLQSLTREA</sequence>
<keyword evidence="5" id="KW-1185">Reference proteome</keyword>
<dbReference type="Proteomes" id="UP000320475">
    <property type="component" value="Unassembled WGS sequence"/>
</dbReference>